<dbReference type="AlphaFoldDB" id="K5D1F8"/>
<accession>K5D1F8</accession>
<dbReference type="PATRIC" id="fig|993517.3.peg.4729"/>
<reference evidence="2 3" key="1">
    <citation type="journal article" date="2013" name="Mar. Genomics">
        <title>Expression of sulfatases in Rhodopirellula baltica and the diversity of sulfatases in the genus Rhodopirellula.</title>
        <authorList>
            <person name="Wegner C.E."/>
            <person name="Richter-Heitmann T."/>
            <person name="Klindworth A."/>
            <person name="Klockow C."/>
            <person name="Richter M."/>
            <person name="Achstetter T."/>
            <person name="Glockner F.O."/>
            <person name="Harder J."/>
        </authorList>
    </citation>
    <scope>NUCLEOTIDE SEQUENCE [LARGE SCALE GENOMIC DNA]</scope>
    <source>
        <strain evidence="2 3">SH28</strain>
    </source>
</reference>
<evidence type="ECO:0000256" key="1">
    <source>
        <dbReference type="SAM" id="SignalP"/>
    </source>
</evidence>
<dbReference type="Proteomes" id="UP000007993">
    <property type="component" value="Unassembled WGS sequence"/>
</dbReference>
<protein>
    <submittedName>
        <fullName evidence="2">Uncharacterized protein</fullName>
    </submittedName>
</protein>
<feature type="chain" id="PRO_5003886881" evidence="1">
    <location>
        <begin position="19"/>
        <end position="175"/>
    </location>
</feature>
<organism evidence="2 3">
    <name type="scientific">Rhodopirellula baltica SH28</name>
    <dbReference type="NCBI Taxonomy" id="993517"/>
    <lineage>
        <taxon>Bacteria</taxon>
        <taxon>Pseudomonadati</taxon>
        <taxon>Planctomycetota</taxon>
        <taxon>Planctomycetia</taxon>
        <taxon>Pirellulales</taxon>
        <taxon>Pirellulaceae</taxon>
        <taxon>Rhodopirellula</taxon>
    </lineage>
</organism>
<evidence type="ECO:0000313" key="3">
    <source>
        <dbReference type="Proteomes" id="UP000007993"/>
    </source>
</evidence>
<comment type="caution">
    <text evidence="2">The sequence shown here is derived from an EMBL/GenBank/DDBJ whole genome shotgun (WGS) entry which is preliminary data.</text>
</comment>
<name>K5D1F8_RHOBT</name>
<gene>
    <name evidence="2" type="ORF">RBSH_04348</name>
</gene>
<dbReference type="RefSeq" id="WP_007333887.1">
    <property type="nucleotide sequence ID" value="NZ_AMCW01000125.1"/>
</dbReference>
<dbReference type="PROSITE" id="PS51257">
    <property type="entry name" value="PROKAR_LIPOPROTEIN"/>
    <property type="match status" value="1"/>
</dbReference>
<feature type="signal peptide" evidence="1">
    <location>
        <begin position="1"/>
        <end position="18"/>
    </location>
</feature>
<evidence type="ECO:0000313" key="2">
    <source>
        <dbReference type="EMBL" id="EKK00332.1"/>
    </source>
</evidence>
<keyword evidence="1" id="KW-0732">Signal</keyword>
<dbReference type="EMBL" id="AMCW01000125">
    <property type="protein sequence ID" value="EKK00332.1"/>
    <property type="molecule type" value="Genomic_DNA"/>
</dbReference>
<sequence length="175" mass="18597">MISRLKCLALGTACFAFAVGCEPGTNETASTDADPTVILNEAPSDPLSLTEVKEQFTDEEAEAPNEITLVGKVDAGEFEAFEPNSATFMLSELPDEDHTGGDPDHADNCPFCKRRLANAPKAVVKLVDESGTVRATRADKLAGLSKGDVVTVSGTVSYDEGVNLITIQSQKIHIR</sequence>
<proteinExistence type="predicted"/>